<dbReference type="AlphaFoldDB" id="A0A6P7J571"/>
<dbReference type="GO" id="GO:0036158">
    <property type="term" value="P:outer dynein arm assembly"/>
    <property type="evidence" value="ECO:0007669"/>
    <property type="project" value="InterPro"/>
</dbReference>
<dbReference type="InterPro" id="IPR049258">
    <property type="entry name" value="ODAD1_CC"/>
</dbReference>
<dbReference type="GO" id="GO:0035253">
    <property type="term" value="C:ciliary rootlet"/>
    <property type="evidence" value="ECO:0007669"/>
    <property type="project" value="TreeGrafter"/>
</dbReference>
<dbReference type="Proteomes" id="UP000515145">
    <property type="component" value="Chromosome 1"/>
</dbReference>
<feature type="coiled-coil region" evidence="2">
    <location>
        <begin position="326"/>
        <end position="396"/>
    </location>
</feature>
<evidence type="ECO:0000313" key="6">
    <source>
        <dbReference type="RefSeq" id="XP_028271611.1"/>
    </source>
</evidence>
<dbReference type="InParanoid" id="A0A6P7J571"/>
<dbReference type="GO" id="GO:0097542">
    <property type="term" value="C:ciliary tip"/>
    <property type="evidence" value="ECO:0007669"/>
    <property type="project" value="TreeGrafter"/>
</dbReference>
<dbReference type="OrthoDB" id="10255247at2759"/>
<dbReference type="Pfam" id="PF21773">
    <property type="entry name" value="ODAD1_CC"/>
    <property type="match status" value="1"/>
</dbReference>
<name>A0A6P7J571_9TELE</name>
<sequence length="542" mass="62435">MPFSAETVHPPLHDQVTQLQRKLQMLEGNRSASCEGSRLGQSILQLRQENKRLRGEVAKYSAGHKHVNTALLRTGVDKDASLNMPEKFSQEAIATLDQKTLLKIRCLNAQKHTTQTQQSYFSQLKMESQRLKPGGSRGAADAQKEEEAAMLLRVAENKLGKTQFKNKEAESITANYLKLISHFQNESFTYSGQMDHLEAEFLKLTEELHKLQAMNTKVQRSKDAVKAELQQLEELLHKKRKERERTIAAYRKKVVDDQAQADKLDRKTQRTVMQPDDLSSEAQHSTTVMAVEEEKVISTFEEVYRHIKEITGVTDTQEVVERFTSCKKTHQDLDQLMEENQEVLLNLKGQKEHLNRQFEDMKYSGEAKHSSEQQILVEWEHQLQAQQQRCDGAKESLESLVKFFTTVQAGVEHLAHKLQHISLTDDIVPEVCPDSHEFVIELMTQCEMKLQLLHSELEGQDLATISKELEEDEFHIRIEKNLPDYNIRVKLPDDQTLDAFKDEEESEEDEAEVISREALKRQSQLIIDSKSKKKPWKKKGKL</sequence>
<evidence type="ECO:0000256" key="2">
    <source>
        <dbReference type="SAM" id="Coils"/>
    </source>
</evidence>
<feature type="domain" description="ODAD1 central coiled coil region" evidence="4">
    <location>
        <begin position="153"/>
        <end position="419"/>
    </location>
</feature>
<reference evidence="6" key="1">
    <citation type="submission" date="2025-08" db="UniProtKB">
        <authorList>
            <consortium name="RefSeq"/>
        </authorList>
    </citation>
    <scope>IDENTIFICATION</scope>
</reference>
<protein>
    <submittedName>
        <fullName evidence="6">Coiled-coil domain-containing protein 151-like</fullName>
    </submittedName>
</protein>
<dbReference type="PANTHER" id="PTHR46518">
    <property type="entry name" value="COILED-COIL DOMAIN-CONTAINING PROTEIN 151"/>
    <property type="match status" value="1"/>
</dbReference>
<evidence type="ECO:0000259" key="4">
    <source>
        <dbReference type="Pfam" id="PF21773"/>
    </source>
</evidence>
<proteinExistence type="predicted"/>
<keyword evidence="5" id="KW-1185">Reference proteome</keyword>
<organism evidence="5 6">
    <name type="scientific">Parambassis ranga</name>
    <name type="common">Indian glassy fish</name>
    <dbReference type="NCBI Taxonomy" id="210632"/>
    <lineage>
        <taxon>Eukaryota</taxon>
        <taxon>Metazoa</taxon>
        <taxon>Chordata</taxon>
        <taxon>Craniata</taxon>
        <taxon>Vertebrata</taxon>
        <taxon>Euteleostomi</taxon>
        <taxon>Actinopterygii</taxon>
        <taxon>Neopterygii</taxon>
        <taxon>Teleostei</taxon>
        <taxon>Neoteleostei</taxon>
        <taxon>Acanthomorphata</taxon>
        <taxon>Ovalentaria</taxon>
        <taxon>Ambassidae</taxon>
        <taxon>Parambassis</taxon>
    </lineage>
</organism>
<dbReference type="RefSeq" id="XP_028271611.1">
    <property type="nucleotide sequence ID" value="XM_028415810.1"/>
</dbReference>
<dbReference type="GO" id="GO:0036064">
    <property type="term" value="C:ciliary basal body"/>
    <property type="evidence" value="ECO:0007669"/>
    <property type="project" value="TreeGrafter"/>
</dbReference>
<accession>A0A6P7J571</accession>
<dbReference type="GeneID" id="114442346"/>
<dbReference type="InterPro" id="IPR033192">
    <property type="entry name" value="ODAD3"/>
</dbReference>
<gene>
    <name evidence="6" type="primary">LOC114442346</name>
</gene>
<evidence type="ECO:0000256" key="3">
    <source>
        <dbReference type="SAM" id="MobiDB-lite"/>
    </source>
</evidence>
<evidence type="ECO:0000256" key="1">
    <source>
        <dbReference type="ARBA" id="ARBA00023054"/>
    </source>
</evidence>
<keyword evidence="1 2" id="KW-0175">Coiled coil</keyword>
<dbReference type="PANTHER" id="PTHR46518:SF1">
    <property type="entry name" value="OUTER DYNEIN ARM-DOCKING COMPLEX SUBUNIT 3"/>
    <property type="match status" value="1"/>
</dbReference>
<evidence type="ECO:0000313" key="5">
    <source>
        <dbReference type="Proteomes" id="UP000515145"/>
    </source>
</evidence>
<dbReference type="GO" id="GO:0003341">
    <property type="term" value="P:cilium movement"/>
    <property type="evidence" value="ECO:0007669"/>
    <property type="project" value="InterPro"/>
</dbReference>
<feature type="region of interest" description="Disordered" evidence="3">
    <location>
        <begin position="265"/>
        <end position="285"/>
    </location>
</feature>